<dbReference type="AlphaFoldDB" id="A0AAV6VF09"/>
<comment type="caution">
    <text evidence="1">The sequence shown here is derived from an EMBL/GenBank/DDBJ whole genome shotgun (WGS) entry which is preliminary data.</text>
</comment>
<gene>
    <name evidence="1" type="ORF">JTE90_024548</name>
</gene>
<reference evidence="1 2" key="1">
    <citation type="journal article" date="2022" name="Nat. Ecol. Evol.">
        <title>A masculinizing supergene underlies an exaggerated male reproductive morph in a spider.</title>
        <authorList>
            <person name="Hendrickx F."/>
            <person name="De Corte Z."/>
            <person name="Sonet G."/>
            <person name="Van Belleghem S.M."/>
            <person name="Kostlbacher S."/>
            <person name="Vangestel C."/>
        </authorList>
    </citation>
    <scope>NUCLEOTIDE SEQUENCE [LARGE SCALE GENOMIC DNA]</scope>
    <source>
        <strain evidence="1">W744_W776</strain>
    </source>
</reference>
<name>A0AAV6VF09_9ARAC</name>
<accession>A0AAV6VF09</accession>
<evidence type="ECO:0000313" key="1">
    <source>
        <dbReference type="EMBL" id="KAG8194216.1"/>
    </source>
</evidence>
<dbReference type="EMBL" id="JAFNEN010000106">
    <property type="protein sequence ID" value="KAG8194216.1"/>
    <property type="molecule type" value="Genomic_DNA"/>
</dbReference>
<organism evidence="1 2">
    <name type="scientific">Oedothorax gibbosus</name>
    <dbReference type="NCBI Taxonomy" id="931172"/>
    <lineage>
        <taxon>Eukaryota</taxon>
        <taxon>Metazoa</taxon>
        <taxon>Ecdysozoa</taxon>
        <taxon>Arthropoda</taxon>
        <taxon>Chelicerata</taxon>
        <taxon>Arachnida</taxon>
        <taxon>Araneae</taxon>
        <taxon>Araneomorphae</taxon>
        <taxon>Entelegynae</taxon>
        <taxon>Araneoidea</taxon>
        <taxon>Linyphiidae</taxon>
        <taxon>Erigoninae</taxon>
        <taxon>Oedothorax</taxon>
    </lineage>
</organism>
<dbReference type="Proteomes" id="UP000827092">
    <property type="component" value="Unassembled WGS sequence"/>
</dbReference>
<evidence type="ECO:0000313" key="2">
    <source>
        <dbReference type="Proteomes" id="UP000827092"/>
    </source>
</evidence>
<protein>
    <submittedName>
        <fullName evidence="1">Uncharacterized protein</fullName>
    </submittedName>
</protein>
<sequence length="114" mass="12651">MMGRGIAVGDCLGAAFEFSNFDFGLVSDFYLRKDRSQGGSLHADNHLTFLDARTAHFRTFKGPTPIISDTSVDTLSHHFHQRQEGKNHDQFCGSFLAVQTLPGMIKPQEPDPVL</sequence>
<proteinExistence type="predicted"/>
<keyword evidence="2" id="KW-1185">Reference proteome</keyword>